<dbReference type="AlphaFoldDB" id="A0A6F9DWN8"/>
<name>A0A6F9DWN8_9ASCI</name>
<dbReference type="InterPro" id="IPR039989">
    <property type="entry name" value="NUDT9"/>
</dbReference>
<dbReference type="PANTHER" id="PTHR13030">
    <property type="entry name" value="NUDIX HYDROLASE"/>
    <property type="match status" value="1"/>
</dbReference>
<protein>
    <recommendedName>
        <fullName evidence="9">ADP-ribose pyrophosphatase, mitochondrial</fullName>
        <ecNumber evidence="2">3.6.1.13</ecNumber>
    </recommendedName>
    <alternativeName>
        <fullName evidence="3">ADP-ribose diphosphatase</fullName>
    </alternativeName>
    <alternativeName>
        <fullName evidence="5">ADP-ribose phosphohydrolase</fullName>
    </alternativeName>
    <alternativeName>
        <fullName evidence="4">Adenosine diphosphoribose pyrophosphatase</fullName>
    </alternativeName>
    <alternativeName>
        <fullName evidence="10">Nucleoside diphosphate-linked moiety X motif 9</fullName>
    </alternativeName>
</protein>
<comment type="function">
    <text evidence="7">Hydrolyzes ADP-ribose (ADPR) to AMP and ribose 5'-phosphate.</text>
</comment>
<evidence type="ECO:0000256" key="8">
    <source>
        <dbReference type="ARBA" id="ARBA00064968"/>
    </source>
</evidence>
<evidence type="ECO:0000256" key="2">
    <source>
        <dbReference type="ARBA" id="ARBA00012453"/>
    </source>
</evidence>
<evidence type="ECO:0000256" key="3">
    <source>
        <dbReference type="ARBA" id="ARBA00030162"/>
    </source>
</evidence>
<dbReference type="Pfam" id="PF25969">
    <property type="entry name" value="NUDT9_N"/>
    <property type="match status" value="1"/>
</dbReference>
<dbReference type="Pfam" id="PF00293">
    <property type="entry name" value="NUDIX"/>
    <property type="match status" value="1"/>
</dbReference>
<organism evidence="12">
    <name type="scientific">Phallusia mammillata</name>
    <dbReference type="NCBI Taxonomy" id="59560"/>
    <lineage>
        <taxon>Eukaryota</taxon>
        <taxon>Metazoa</taxon>
        <taxon>Chordata</taxon>
        <taxon>Tunicata</taxon>
        <taxon>Ascidiacea</taxon>
        <taxon>Phlebobranchia</taxon>
        <taxon>Ascidiidae</taxon>
        <taxon>Phallusia</taxon>
    </lineage>
</organism>
<proteinExistence type="evidence at transcript level"/>
<comment type="catalytic activity">
    <reaction evidence="6">
        <text>ADP-D-ribose + H2O = D-ribose 5-phosphate + AMP + 2 H(+)</text>
        <dbReference type="Rhea" id="RHEA:10412"/>
        <dbReference type="ChEBI" id="CHEBI:15377"/>
        <dbReference type="ChEBI" id="CHEBI:15378"/>
        <dbReference type="ChEBI" id="CHEBI:57967"/>
        <dbReference type="ChEBI" id="CHEBI:78346"/>
        <dbReference type="ChEBI" id="CHEBI:456215"/>
        <dbReference type="EC" id="3.6.1.13"/>
    </reaction>
</comment>
<comment type="subunit">
    <text evidence="8">Monomer. Interacts with GLOD4.</text>
</comment>
<gene>
    <name evidence="12" type="primary">Trpm2-002</name>
</gene>
<evidence type="ECO:0000256" key="9">
    <source>
        <dbReference type="ARBA" id="ARBA00070304"/>
    </source>
</evidence>
<evidence type="ECO:0000256" key="1">
    <source>
        <dbReference type="ARBA" id="ARBA00007482"/>
    </source>
</evidence>
<sequence>MLTLSFMLHKVLSKVGKMSSSSHSEAISAATLSRTIHQKARSTSYPGSDTKRTFVNDEQVPWSSNFPEYNPVEYTAPVVKKQPVWADADIGNSASFRSISFNKVDGLVNRQSFEGIYKIQERLPLNPIGRTGMKGRGLLGKWGPNHAADPIVTRWKHDTSGNKVIHQLSKKPILQFVAIQRRDTKEWAIPGGMVDNNENVSLTLKREFGEEALNSLETTDEQRKSLATKIDQLFKEGTQIYKGYVDDHRNTDNAWMETVAVNFHDETGESAGKLPLQAGDDAGNVCWMDIDADLRLYASHIVFLEKVAEIRNAHWKAN</sequence>
<dbReference type="GO" id="GO:0047631">
    <property type="term" value="F:ADP-ribose diphosphatase activity"/>
    <property type="evidence" value="ECO:0007669"/>
    <property type="project" value="UniProtKB-EC"/>
</dbReference>
<dbReference type="EMBL" id="LR791423">
    <property type="protein sequence ID" value="CAB3267285.1"/>
    <property type="molecule type" value="mRNA"/>
</dbReference>
<feature type="domain" description="Nudix hydrolase" evidence="11">
    <location>
        <begin position="155"/>
        <end position="310"/>
    </location>
</feature>
<comment type="similarity">
    <text evidence="1">Belongs to the Nudix hydrolase family. NudF subfamily.</text>
</comment>
<keyword evidence="12" id="KW-0675">Receptor</keyword>
<dbReference type="EC" id="3.6.1.13" evidence="2"/>
<evidence type="ECO:0000256" key="5">
    <source>
        <dbReference type="ARBA" id="ARBA00033056"/>
    </source>
</evidence>
<evidence type="ECO:0000256" key="7">
    <source>
        <dbReference type="ARBA" id="ARBA00056962"/>
    </source>
</evidence>
<dbReference type="Gene3D" id="3.90.79.10">
    <property type="entry name" value="Nucleoside Triphosphate Pyrophosphohydrolase"/>
    <property type="match status" value="1"/>
</dbReference>
<dbReference type="FunFam" id="3.90.79.10:FF:000021">
    <property type="entry name" value="ADP-ribose pyrophosphatase, mitochondrial isoform X1"/>
    <property type="match status" value="1"/>
</dbReference>
<evidence type="ECO:0000256" key="10">
    <source>
        <dbReference type="ARBA" id="ARBA00079599"/>
    </source>
</evidence>
<dbReference type="PROSITE" id="PS51462">
    <property type="entry name" value="NUDIX"/>
    <property type="match status" value="1"/>
</dbReference>
<dbReference type="InterPro" id="IPR015797">
    <property type="entry name" value="NUDIX_hydrolase-like_dom_sf"/>
</dbReference>
<dbReference type="CDD" id="cd03670">
    <property type="entry name" value="NUDIX_ADPRase_Nudt9"/>
    <property type="match status" value="1"/>
</dbReference>
<evidence type="ECO:0000256" key="6">
    <source>
        <dbReference type="ARBA" id="ARBA00049546"/>
    </source>
</evidence>
<dbReference type="SUPFAM" id="SSF55811">
    <property type="entry name" value="Nudix"/>
    <property type="match status" value="1"/>
</dbReference>
<evidence type="ECO:0000313" key="12">
    <source>
        <dbReference type="EMBL" id="CAB3267285.1"/>
    </source>
</evidence>
<reference evidence="12" key="1">
    <citation type="submission" date="2020-04" db="EMBL/GenBank/DDBJ databases">
        <authorList>
            <person name="Neveu A P."/>
        </authorList>
    </citation>
    <scope>NUCLEOTIDE SEQUENCE</scope>
    <source>
        <tissue evidence="12">Whole embryo</tissue>
    </source>
</reference>
<evidence type="ECO:0000259" key="11">
    <source>
        <dbReference type="PROSITE" id="PS51462"/>
    </source>
</evidence>
<evidence type="ECO:0000256" key="4">
    <source>
        <dbReference type="ARBA" id="ARBA00030308"/>
    </source>
</evidence>
<dbReference type="InterPro" id="IPR000086">
    <property type="entry name" value="NUDIX_hydrolase_dom"/>
</dbReference>
<dbReference type="PANTHER" id="PTHR13030:SF8">
    <property type="entry name" value="ADP-RIBOSE PYROPHOSPHATASE, MITOCHONDRIAL"/>
    <property type="match status" value="1"/>
</dbReference>
<accession>A0A6F9DWN8</accession>